<dbReference type="Pfam" id="PF13730">
    <property type="entry name" value="HTH_36"/>
    <property type="match status" value="1"/>
</dbReference>
<keyword evidence="3" id="KW-1185">Reference proteome</keyword>
<feature type="compositionally biased region" description="Basic and acidic residues" evidence="1">
    <location>
        <begin position="214"/>
        <end position="254"/>
    </location>
</feature>
<reference evidence="2 3" key="1">
    <citation type="submission" date="2020-07" db="EMBL/GenBank/DDBJ databases">
        <title>Sequencing the genomes of 1000 actinobacteria strains.</title>
        <authorList>
            <person name="Klenk H.-P."/>
        </authorList>
    </citation>
    <scope>NUCLEOTIDE SEQUENCE [LARGE SCALE GENOMIC DNA]</scope>
    <source>
        <strain evidence="2 3">DSM 45975</strain>
    </source>
</reference>
<feature type="non-terminal residue" evidence="2">
    <location>
        <position position="450"/>
    </location>
</feature>
<dbReference type="AlphaFoldDB" id="A0A839E7K5"/>
<feature type="compositionally biased region" description="Basic and acidic residues" evidence="1">
    <location>
        <begin position="401"/>
        <end position="423"/>
    </location>
</feature>
<feature type="compositionally biased region" description="Low complexity" evidence="1">
    <location>
        <begin position="424"/>
        <end position="450"/>
    </location>
</feature>
<accession>A0A839E7K5</accession>
<dbReference type="RefSeq" id="WP_182547045.1">
    <property type="nucleotide sequence ID" value="NZ_JACGWZ010000012.1"/>
</dbReference>
<dbReference type="Proteomes" id="UP000569329">
    <property type="component" value="Unassembled WGS sequence"/>
</dbReference>
<proteinExistence type="predicted"/>
<organism evidence="2 3">
    <name type="scientific">Halosaccharopolyspora lacisalsi</name>
    <dbReference type="NCBI Taxonomy" id="1000566"/>
    <lineage>
        <taxon>Bacteria</taxon>
        <taxon>Bacillati</taxon>
        <taxon>Actinomycetota</taxon>
        <taxon>Actinomycetes</taxon>
        <taxon>Pseudonocardiales</taxon>
        <taxon>Pseudonocardiaceae</taxon>
        <taxon>Halosaccharopolyspora</taxon>
    </lineage>
</organism>
<dbReference type="EMBL" id="JACGWZ010000012">
    <property type="protein sequence ID" value="MBA8827895.1"/>
    <property type="molecule type" value="Genomic_DNA"/>
</dbReference>
<feature type="compositionally biased region" description="Polar residues" evidence="1">
    <location>
        <begin position="201"/>
        <end position="213"/>
    </location>
</feature>
<feature type="region of interest" description="Disordered" evidence="1">
    <location>
        <begin position="110"/>
        <end position="284"/>
    </location>
</feature>
<evidence type="ECO:0008006" key="4">
    <source>
        <dbReference type="Google" id="ProtNLM"/>
    </source>
</evidence>
<protein>
    <recommendedName>
        <fullName evidence="4">Helix-turn-helix domain-containing protein</fullName>
    </recommendedName>
</protein>
<gene>
    <name evidence="2" type="ORF">FHX42_005302</name>
</gene>
<name>A0A839E7K5_9PSEU</name>
<evidence type="ECO:0000256" key="1">
    <source>
        <dbReference type="SAM" id="MobiDB-lite"/>
    </source>
</evidence>
<feature type="region of interest" description="Disordered" evidence="1">
    <location>
        <begin position="396"/>
        <end position="450"/>
    </location>
</feature>
<evidence type="ECO:0000313" key="2">
    <source>
        <dbReference type="EMBL" id="MBA8827895.1"/>
    </source>
</evidence>
<comment type="caution">
    <text evidence="2">The sequence shown here is derived from an EMBL/GenBank/DDBJ whole genome shotgun (WGS) entry which is preliminary data.</text>
</comment>
<sequence length="450" mass="47814">MALDPILWALKDAPVATAEEKLALVVMAETANEDGTDAYPSKDTIAARACLSKETVKRLVREFQQRRLIAPGDQEAARRIPKQYRPTVYDLMIPYRWFPNVDRVNADRAARGVGPLTPGGRPDLGPAPERKARADKGVSNPSKGPGKKKAKTAGQDGETGQGEHDDPQGGLTDPPVDNSARGVYEYRVGGSMSIDQGGLTDPQTSPLNLPRETSSSERAHARDDAGTEREEENAPAREEKPSRDTGRDAEHDTDTTTPATAPEIHTGATNPPDGPNYPDDRGAGATQDVSALLERFFRSLPTHVCPNSAARSGKTGHTVAALLTDGWDTVADGPEQLAAWFTSRIPRGGVSSPAGWITSQCAYAPTAPTAGGSTGADAVPHADCPNQCDHMHFVDTYNPDTGKEQRRRCDVPHRPDDRTRREPAAAASAPPAATPAVDSSTATASDTTGV</sequence>
<evidence type="ECO:0000313" key="3">
    <source>
        <dbReference type="Proteomes" id="UP000569329"/>
    </source>
</evidence>